<keyword evidence="1" id="KW-0614">Plasmid</keyword>
<protein>
    <submittedName>
        <fullName evidence="1">Uncharacterized protein</fullName>
    </submittedName>
</protein>
<dbReference type="Proteomes" id="UP000001511">
    <property type="component" value="Plasmid pAzo02"/>
</dbReference>
<proteinExistence type="predicted"/>
<sequence length="39" mass="4655">MSNILRSLINKWIIEGILTYGRNYLTGEKFEVEYAQYLD</sequence>
<reference evidence="1 2" key="1">
    <citation type="journal article" date="2010" name="PLoS ONE">
        <title>Genome erosion in a nitrogen-fixing vertically transmitted endosymbiotic multicellular cyanobacterium.</title>
        <authorList>
            <person name="Ran L."/>
            <person name="Larsson J."/>
            <person name="Vigil-Stenman T."/>
            <person name="Nylander J.A."/>
            <person name="Ininbergs K."/>
            <person name="Zheng W.W."/>
            <person name="Lapidus A."/>
            <person name="Lowry S."/>
            <person name="Haselkorn R."/>
            <person name="Bergman B."/>
        </authorList>
    </citation>
    <scope>NUCLEOTIDE SEQUENCE [LARGE SCALE GENOMIC DNA]</scope>
    <source>
        <strain evidence="2">0708</strain>
        <plasmid evidence="2">Plasmid pAzo02</plasmid>
    </source>
</reference>
<name>D7E5Q6_NOSA0</name>
<evidence type="ECO:0000313" key="2">
    <source>
        <dbReference type="Proteomes" id="UP000001511"/>
    </source>
</evidence>
<geneLocation type="plasmid" evidence="1 2">
    <name>pAzo02</name>
</geneLocation>
<dbReference type="HOGENOM" id="CLU_3313634_0_0_3"/>
<gene>
    <name evidence="1" type="ordered locus">Aazo_5350</name>
</gene>
<dbReference type="EMBL" id="CP002061">
    <property type="protein sequence ID" value="ADI66315.1"/>
    <property type="molecule type" value="Genomic_DNA"/>
</dbReference>
<accession>D7E5Q6</accession>
<dbReference type="AlphaFoldDB" id="D7E5Q6"/>
<organism evidence="1 2">
    <name type="scientific">Nostoc azollae (strain 0708)</name>
    <name type="common">Anabaena azollae (strain 0708)</name>
    <dbReference type="NCBI Taxonomy" id="551115"/>
    <lineage>
        <taxon>Bacteria</taxon>
        <taxon>Bacillati</taxon>
        <taxon>Cyanobacteriota</taxon>
        <taxon>Cyanophyceae</taxon>
        <taxon>Nostocales</taxon>
        <taxon>Nostocaceae</taxon>
        <taxon>Trichormus</taxon>
    </lineage>
</organism>
<evidence type="ECO:0000313" key="1">
    <source>
        <dbReference type="EMBL" id="ADI66315.1"/>
    </source>
</evidence>
<keyword evidence="2" id="KW-1185">Reference proteome</keyword>
<dbReference type="KEGG" id="naz:Aazo_5350"/>